<dbReference type="Gene3D" id="3.30.70.270">
    <property type="match status" value="2"/>
</dbReference>
<keyword evidence="2" id="KW-0808">Transferase</keyword>
<comment type="caution">
    <text evidence="12">The sequence shown here is derived from an EMBL/GenBank/DDBJ whole genome shotgun (WGS) entry which is preliminary data.</text>
</comment>
<evidence type="ECO:0000259" key="9">
    <source>
        <dbReference type="Pfam" id="PF00078"/>
    </source>
</evidence>
<evidence type="ECO:0000259" key="11">
    <source>
        <dbReference type="Pfam" id="PF17921"/>
    </source>
</evidence>
<evidence type="ECO:0000256" key="7">
    <source>
        <dbReference type="ARBA" id="ARBA00022918"/>
    </source>
</evidence>
<dbReference type="EC" id="2.7.7.49" evidence="1"/>
<dbReference type="EMBL" id="NCKW01002009">
    <property type="protein sequence ID" value="POM78437.1"/>
    <property type="molecule type" value="Genomic_DNA"/>
</dbReference>
<dbReference type="InterPro" id="IPR021109">
    <property type="entry name" value="Peptidase_aspartic_dom_sf"/>
</dbReference>
<keyword evidence="13" id="KW-1185">Reference proteome</keyword>
<dbReference type="Pfam" id="PF08284">
    <property type="entry name" value="RVP_2"/>
    <property type="match status" value="1"/>
</dbReference>
<evidence type="ECO:0000256" key="8">
    <source>
        <dbReference type="SAM" id="Coils"/>
    </source>
</evidence>
<name>A0A2P4YKV8_9STRA</name>
<evidence type="ECO:0000313" key="13">
    <source>
        <dbReference type="Proteomes" id="UP000237271"/>
    </source>
</evidence>
<keyword evidence="5" id="KW-0255">Endonuclease</keyword>
<dbReference type="SUPFAM" id="SSF56672">
    <property type="entry name" value="DNA/RNA polymerases"/>
    <property type="match status" value="1"/>
</dbReference>
<evidence type="ECO:0000256" key="5">
    <source>
        <dbReference type="ARBA" id="ARBA00022759"/>
    </source>
</evidence>
<keyword evidence="8" id="KW-0175">Coiled coil</keyword>
<keyword evidence="6" id="KW-0378">Hydrolase</keyword>
<dbReference type="Gene3D" id="3.10.10.10">
    <property type="entry name" value="HIV Type 1 Reverse Transcriptase, subunit A, domain 1"/>
    <property type="match status" value="1"/>
</dbReference>
<evidence type="ECO:0000256" key="3">
    <source>
        <dbReference type="ARBA" id="ARBA00022695"/>
    </source>
</evidence>
<accession>A0A2P4YKV8</accession>
<evidence type="ECO:0000256" key="4">
    <source>
        <dbReference type="ARBA" id="ARBA00022722"/>
    </source>
</evidence>
<evidence type="ECO:0000259" key="10">
    <source>
        <dbReference type="Pfam" id="PF17917"/>
    </source>
</evidence>
<dbReference type="InterPro" id="IPR043128">
    <property type="entry name" value="Rev_trsase/Diguanyl_cyclase"/>
</dbReference>
<feature type="domain" description="Reverse transcriptase RNase H-like" evidence="10">
    <location>
        <begin position="1006"/>
        <end position="1113"/>
    </location>
</feature>
<dbReference type="Pfam" id="PF00078">
    <property type="entry name" value="RVT_1"/>
    <property type="match status" value="1"/>
</dbReference>
<dbReference type="PANTHER" id="PTHR37984:SF5">
    <property type="entry name" value="PROTEIN NYNRIN-LIKE"/>
    <property type="match status" value="1"/>
</dbReference>
<protein>
    <recommendedName>
        <fullName evidence="1">RNA-directed DNA polymerase</fullName>
        <ecNumber evidence="1">2.7.7.49</ecNumber>
    </recommendedName>
</protein>
<dbReference type="GO" id="GO:0016787">
    <property type="term" value="F:hydrolase activity"/>
    <property type="evidence" value="ECO:0007669"/>
    <property type="project" value="UniProtKB-KW"/>
</dbReference>
<dbReference type="AlphaFoldDB" id="A0A2P4YKV8"/>
<dbReference type="GO" id="GO:0004519">
    <property type="term" value="F:endonuclease activity"/>
    <property type="evidence" value="ECO:0007669"/>
    <property type="project" value="UniProtKB-KW"/>
</dbReference>
<organism evidence="12 13">
    <name type="scientific">Phytophthora palmivora</name>
    <dbReference type="NCBI Taxonomy" id="4796"/>
    <lineage>
        <taxon>Eukaryota</taxon>
        <taxon>Sar</taxon>
        <taxon>Stramenopiles</taxon>
        <taxon>Oomycota</taxon>
        <taxon>Peronosporomycetes</taxon>
        <taxon>Peronosporales</taxon>
        <taxon>Peronosporaceae</taxon>
        <taxon>Phytophthora</taxon>
    </lineage>
</organism>
<feature type="coiled-coil region" evidence="8">
    <location>
        <begin position="40"/>
        <end position="67"/>
    </location>
</feature>
<dbReference type="InterPro" id="IPR043502">
    <property type="entry name" value="DNA/RNA_pol_sf"/>
</dbReference>
<dbReference type="CDD" id="cd01647">
    <property type="entry name" value="RT_LTR"/>
    <property type="match status" value="1"/>
</dbReference>
<dbReference type="Proteomes" id="UP000237271">
    <property type="component" value="Unassembled WGS sequence"/>
</dbReference>
<dbReference type="InterPro" id="IPR050951">
    <property type="entry name" value="Retrovirus_Pol_polyprotein"/>
</dbReference>
<dbReference type="CDD" id="cd09274">
    <property type="entry name" value="RNase_HI_RT_Ty3"/>
    <property type="match status" value="1"/>
</dbReference>
<keyword evidence="3" id="KW-0548">Nucleotidyltransferase</keyword>
<evidence type="ECO:0000256" key="1">
    <source>
        <dbReference type="ARBA" id="ARBA00012493"/>
    </source>
</evidence>
<dbReference type="Gene3D" id="2.40.70.10">
    <property type="entry name" value="Acid Proteases"/>
    <property type="match status" value="1"/>
</dbReference>
<sequence length="1264" mass="144413">MATRNTARCVLRSDTAPDRRLLELGDGTRESASGTTTRSRTGSIEQLDQLENRVAELRRDFTASQDNLRVEVTAELSNLNSSIGVELTEIKGHLVNLVHSMTNMSTTLNQTQASAEEAQQIAIQARTQVQLFQTNSAAPVPTPNWEQAPVHPSDAQLGVDVNMMSPDTGSTIMHSASMDAPRLRKLDVSPPTFDGLIDGIKLNSFLFQFESYFQQKGVMKSGMIREFREPNFQAKVRNQLLKMKQTGGYHGYVNKFRELQRIVKLDELTAINVFVNGLTNAQVSLAIQRKQPTTLTAAVQEGFLEWELQGIPPPANQKTLSNNRAKRRTVEIKNEVLGKETITASPLEIILFGRKRLRRGVHKEEDCWVLHPEKKPHNLQKKRTIKLARPLEAERSSGQEVEQLDPVFDITCTFRDVDLHDHGGNEETEEKFVLSKNLYCLLHTQSTVQCFANDICIVNSNFIDSGATIDGVSPQFCATNGLWDKIEDHNEPMEITLAAKQKMTVPTKTITLTVYMEDFEPYTNDFLVIDVPEKQDILLGMPWLKTVNPDIDWVKKRVNPRVVHNVNDKNDNLSTKKRNSKTKVKILHKPERPAVQVGGKRQPVSSLTKKYGLIEYFKHGYYSATSGTTKFITSKQFRRMLKKSKTVECIFVIRPKTEKESSGHAADQVDIETFDGHPIYPVLLKHEALFKQKLPSVLPPREHDEHAMEVDTQEAIFRRQWRQSPGQEKVITDWVSEMKNAGLIRTSTSPHGAPTFCVRKPIGLRKVHDYRALNSHTIRRTLPMPRKDIIIEKMQGACWYSCMDLLSGYYQFRMRDCDIPYTAFQTPDGSYEYLVLPMRLSNAPATFNEGIRRILADLSDICYFDDIYVYSRSKALDVHLEALDRVLTRLENHNFYVKLSKCVFCVDEIPCLGDYVGRDGVRIDPKKLEILQGWPLPCTRSELQSFLGTAVYIQRFCRDFACDAGPLFDMLKGPTKKSISRTDDLRSHFLSLKAKIASPPVLAIPDFDKPFWLRMDASDHAIGGVLFQEEVKGDELVERPIAFGGRKYKDGENNYSIREKELLAILFGLRLWRVYLLDKPFVVETDHRSLETIFTQKTISRRVARWYDELSEYPITFRYIRGDTNTVADGISRRTDFMRGATTTLTAITSRKEICKHIDRGLASLVKEATDRYADDSFTSSLAQQQSARVTPDKPSIRHFERYSRGNKQVFYQAPSDEQPRLALLNITEIIDALLYEFHDAKHPGIERTIRLVEKAYYWRYMER</sequence>
<keyword evidence="7 12" id="KW-0695">RNA-directed DNA polymerase</keyword>
<evidence type="ECO:0000256" key="2">
    <source>
        <dbReference type="ARBA" id="ARBA00022679"/>
    </source>
</evidence>
<evidence type="ECO:0000313" key="12">
    <source>
        <dbReference type="EMBL" id="POM78437.1"/>
    </source>
</evidence>
<dbReference type="GO" id="GO:0003964">
    <property type="term" value="F:RNA-directed DNA polymerase activity"/>
    <property type="evidence" value="ECO:0007669"/>
    <property type="project" value="UniProtKB-KW"/>
</dbReference>
<dbReference type="PANTHER" id="PTHR37984">
    <property type="entry name" value="PROTEIN CBG26694"/>
    <property type="match status" value="1"/>
</dbReference>
<dbReference type="Pfam" id="PF17917">
    <property type="entry name" value="RT_RNaseH"/>
    <property type="match status" value="1"/>
</dbReference>
<dbReference type="InterPro" id="IPR041373">
    <property type="entry name" value="RT_RNaseH"/>
</dbReference>
<dbReference type="Pfam" id="PF17921">
    <property type="entry name" value="Integrase_H2C2"/>
    <property type="match status" value="1"/>
</dbReference>
<dbReference type="Gene3D" id="1.10.340.70">
    <property type="match status" value="1"/>
</dbReference>
<reference evidence="12 13" key="1">
    <citation type="journal article" date="2017" name="Genome Biol. Evol.">
        <title>Phytophthora megakarya and P. palmivora, closely related causal agents of cacao black pod rot, underwent increases in genome sizes and gene numbers by different mechanisms.</title>
        <authorList>
            <person name="Ali S.S."/>
            <person name="Shao J."/>
            <person name="Lary D.J."/>
            <person name="Kronmiller B."/>
            <person name="Shen D."/>
            <person name="Strem M.D."/>
            <person name="Amoako-Attah I."/>
            <person name="Akrofi A.Y."/>
            <person name="Begoude B.A."/>
            <person name="Ten Hoopen G.M."/>
            <person name="Coulibaly K."/>
            <person name="Kebe B.I."/>
            <person name="Melnick R.L."/>
            <person name="Guiltinan M.J."/>
            <person name="Tyler B.M."/>
            <person name="Meinhardt L.W."/>
            <person name="Bailey B.A."/>
        </authorList>
    </citation>
    <scope>NUCLEOTIDE SEQUENCE [LARGE SCALE GENOMIC DNA]</scope>
    <source>
        <strain evidence="13">sbr112.9</strain>
    </source>
</reference>
<evidence type="ECO:0000256" key="6">
    <source>
        <dbReference type="ARBA" id="ARBA00022801"/>
    </source>
</evidence>
<dbReference type="InterPro" id="IPR041588">
    <property type="entry name" value="Integrase_H2C2"/>
</dbReference>
<proteinExistence type="predicted"/>
<feature type="domain" description="Reverse transcriptase" evidence="9">
    <location>
        <begin position="764"/>
        <end position="913"/>
    </location>
</feature>
<dbReference type="InterPro" id="IPR000477">
    <property type="entry name" value="RT_dom"/>
</dbReference>
<feature type="domain" description="Integrase zinc-binding" evidence="11">
    <location>
        <begin position="1231"/>
        <end position="1263"/>
    </location>
</feature>
<dbReference type="CDD" id="cd00303">
    <property type="entry name" value="retropepsin_like"/>
    <property type="match status" value="1"/>
</dbReference>
<dbReference type="OrthoDB" id="5592268at2759"/>
<gene>
    <name evidence="12" type="ORF">PHPALM_4031</name>
</gene>
<keyword evidence="4" id="KW-0540">Nuclease</keyword>